<proteinExistence type="predicted"/>
<evidence type="ECO:0000313" key="4">
    <source>
        <dbReference type="Proteomes" id="UP000216885"/>
    </source>
</evidence>
<evidence type="ECO:0000313" key="3">
    <source>
        <dbReference type="EMBL" id="OZI56212.1"/>
    </source>
</evidence>
<organism evidence="3 4">
    <name type="scientific">Bordetella genomosp. 4</name>
    <dbReference type="NCBI Taxonomy" id="463044"/>
    <lineage>
        <taxon>Bacteria</taxon>
        <taxon>Pseudomonadati</taxon>
        <taxon>Pseudomonadota</taxon>
        <taxon>Betaproteobacteria</taxon>
        <taxon>Burkholderiales</taxon>
        <taxon>Alcaligenaceae</taxon>
        <taxon>Bordetella</taxon>
    </lineage>
</organism>
<comment type="caution">
    <text evidence="3">The sequence shown here is derived from an EMBL/GenBank/DDBJ whole genome shotgun (WGS) entry which is preliminary data.</text>
</comment>
<dbReference type="Gene3D" id="3.40.190.10">
    <property type="entry name" value="Periplasmic binding protein-like II"/>
    <property type="match status" value="3"/>
</dbReference>
<gene>
    <name evidence="3" type="ORF">CAL20_12265</name>
</gene>
<dbReference type="RefSeq" id="WP_094837996.1">
    <property type="nucleotide sequence ID" value="NZ_NEVQ01000013.1"/>
</dbReference>
<feature type="domain" description="Solute-binding protein family 3/N-terminal" evidence="2">
    <location>
        <begin position="57"/>
        <end position="308"/>
    </location>
</feature>
<dbReference type="AlphaFoldDB" id="A0A261U478"/>
<dbReference type="EMBL" id="NEVQ01000013">
    <property type="protein sequence ID" value="OZI56212.1"/>
    <property type="molecule type" value="Genomic_DNA"/>
</dbReference>
<reference evidence="3 4" key="1">
    <citation type="submission" date="2017-05" db="EMBL/GenBank/DDBJ databases">
        <title>Complete and WGS of Bordetella genogroups.</title>
        <authorList>
            <person name="Spilker T."/>
            <person name="LiPuma J."/>
        </authorList>
    </citation>
    <scope>NUCLEOTIDE SEQUENCE [LARGE SCALE GENOMIC DNA]</scope>
    <source>
        <strain evidence="3 4">AU9919</strain>
    </source>
</reference>
<dbReference type="SUPFAM" id="SSF53850">
    <property type="entry name" value="Periplasmic binding protein-like II"/>
    <property type="match status" value="1"/>
</dbReference>
<evidence type="ECO:0000256" key="1">
    <source>
        <dbReference type="ARBA" id="ARBA00022729"/>
    </source>
</evidence>
<dbReference type="Proteomes" id="UP000216885">
    <property type="component" value="Unassembled WGS sequence"/>
</dbReference>
<dbReference type="SMART" id="SM00062">
    <property type="entry name" value="PBPb"/>
    <property type="match status" value="1"/>
</dbReference>
<keyword evidence="4" id="KW-1185">Reference proteome</keyword>
<keyword evidence="1" id="KW-0732">Signal</keyword>
<dbReference type="PANTHER" id="PTHR35936">
    <property type="entry name" value="MEMBRANE-BOUND LYTIC MUREIN TRANSGLYCOSYLASE F"/>
    <property type="match status" value="1"/>
</dbReference>
<protein>
    <submittedName>
        <fullName evidence="3">ABC transporter substrate-binding protein</fullName>
    </submittedName>
</protein>
<accession>A0A261U478</accession>
<name>A0A261U478_9BORD</name>
<sequence>MKALNVLSRAGRRALLAALWGPLIACLWVPILASAQTAAVASSQSEEAFSQARARGSLVVGVPYLAPEPAAGAKIRTPERLDTVMAQRLGQQLGLPVKVVQVDPARRLSALAAGDVDVLIADRVPDPGAAKHSGDARAASSAAMPSTLLDESRLNLATSDGQGTAAIPTGYAARPKAIIRSDTKLRQWKDVKGLTVCMSSAAFHAQALATQWGATVRPYRVPSDALVAVREGGCDVGLIDDVAWAPLMKFPEWKKFSSTLDEAGPRVERVWLVSTNDRVTRAWLTDAMQQWRREGIVQGMVDKWARDVAFDVYLDQEVPDCHG</sequence>
<evidence type="ECO:0000259" key="2">
    <source>
        <dbReference type="SMART" id="SM00062"/>
    </source>
</evidence>
<dbReference type="InterPro" id="IPR001638">
    <property type="entry name" value="Solute-binding_3/MltF_N"/>
</dbReference>